<proteinExistence type="predicted"/>
<dbReference type="InParanoid" id="G3HV41"/>
<keyword evidence="2" id="KW-0675">Receptor</keyword>
<dbReference type="STRING" id="10029.G3HV41"/>
<sequence length="73" mass="7752">MFLVLLLGSIILALLQRKTCAVNGGSDPEPVSGGDCSEELPELNELCFSQVLHKRRVGFSGTLGGSAGEEAWF</sequence>
<evidence type="ECO:0000313" key="2">
    <source>
        <dbReference type="EMBL" id="EGV95364.1"/>
    </source>
</evidence>
<organism evidence="2 3">
    <name type="scientific">Cricetulus griseus</name>
    <name type="common">Chinese hamster</name>
    <name type="synonym">Cricetulus barabensis griseus</name>
    <dbReference type="NCBI Taxonomy" id="10029"/>
    <lineage>
        <taxon>Eukaryota</taxon>
        <taxon>Metazoa</taxon>
        <taxon>Chordata</taxon>
        <taxon>Craniata</taxon>
        <taxon>Vertebrata</taxon>
        <taxon>Euteleostomi</taxon>
        <taxon>Mammalia</taxon>
        <taxon>Eutheria</taxon>
        <taxon>Euarchontoglires</taxon>
        <taxon>Glires</taxon>
        <taxon>Rodentia</taxon>
        <taxon>Myomorpha</taxon>
        <taxon>Muroidea</taxon>
        <taxon>Cricetidae</taxon>
        <taxon>Cricetinae</taxon>
        <taxon>Cricetulus</taxon>
    </lineage>
</organism>
<dbReference type="AlphaFoldDB" id="G3HV41"/>
<dbReference type="EMBL" id="JH000760">
    <property type="protein sequence ID" value="EGV95364.1"/>
    <property type="molecule type" value="Genomic_DNA"/>
</dbReference>
<feature type="signal peptide" evidence="1">
    <location>
        <begin position="1"/>
        <end position="21"/>
    </location>
</feature>
<name>G3HV41_CRIGR</name>
<dbReference type="Proteomes" id="UP000001075">
    <property type="component" value="Unassembled WGS sequence"/>
</dbReference>
<feature type="chain" id="PRO_5003444868" evidence="1">
    <location>
        <begin position="22"/>
        <end position="73"/>
    </location>
</feature>
<reference evidence="3" key="1">
    <citation type="journal article" date="2011" name="Nat. Biotechnol.">
        <title>The genomic sequence of the Chinese hamster ovary (CHO)-K1 cell line.</title>
        <authorList>
            <person name="Xu X."/>
            <person name="Nagarajan H."/>
            <person name="Lewis N.E."/>
            <person name="Pan S."/>
            <person name="Cai Z."/>
            <person name="Liu X."/>
            <person name="Chen W."/>
            <person name="Xie M."/>
            <person name="Wang W."/>
            <person name="Hammond S."/>
            <person name="Andersen M.R."/>
            <person name="Neff N."/>
            <person name="Passarelli B."/>
            <person name="Koh W."/>
            <person name="Fan H.C."/>
            <person name="Wang J."/>
            <person name="Gui Y."/>
            <person name="Lee K.H."/>
            <person name="Betenbaugh M.J."/>
            <person name="Quake S.R."/>
            <person name="Famili I."/>
            <person name="Palsson B.O."/>
            <person name="Wang J."/>
        </authorList>
    </citation>
    <scope>NUCLEOTIDE SEQUENCE [LARGE SCALE GENOMIC DNA]</scope>
    <source>
        <strain evidence="3">CHO K1 cell line</strain>
    </source>
</reference>
<accession>G3HV41</accession>
<evidence type="ECO:0000256" key="1">
    <source>
        <dbReference type="SAM" id="SignalP"/>
    </source>
</evidence>
<protein>
    <submittedName>
        <fullName evidence="2">Anti-Muellerian hormone type-2 receptor</fullName>
    </submittedName>
</protein>
<evidence type="ECO:0000313" key="3">
    <source>
        <dbReference type="Proteomes" id="UP000001075"/>
    </source>
</evidence>
<gene>
    <name evidence="2" type="ORF">I79_014818</name>
</gene>
<keyword evidence="1" id="KW-0732">Signal</keyword>